<evidence type="ECO:0000259" key="2">
    <source>
        <dbReference type="PROSITE" id="PS50112"/>
    </source>
</evidence>
<dbReference type="Gene3D" id="3.30.450.20">
    <property type="entry name" value="PAS domain"/>
    <property type="match status" value="1"/>
</dbReference>
<evidence type="ECO:0000259" key="4">
    <source>
        <dbReference type="PROSITE" id="PS50887"/>
    </source>
</evidence>
<sequence length="777" mass="89895">MQTKQTQQSRRFRNLFSPCREHVEPFAVEQLFSHARRSLRFLLMVTIILTVLLSEVEALPPLKLYIWSLLLMGLILYRLRTVRRYREQFPPGKLDCTQARRLYRNFYIAAMATALLAGIVVPLFAPYLQDVYLQFALYIYIIGIAAGAMAALFPSLKLATSYAVLITLPLIVHLIRLPDRYALLDGLVIILFVVTLTLIAQITRKYMNQVYDQRKRLQAKEEELRALFEQTPTPIFYFDTDLKIRKYNQAFKDFFNVPPDLQLEGFDVTKLRHQQAVEVMREVLETGKPVEYNGLYLSTFNPKEYWLQAKIAPLFNGNGELIGGIVSFQDKTLEIKSIEYLEQLASLDPLTNLGNRRSFLQSLHSLVEEQRSDSKLSLLYFLDLNQFKPINDTLGHTFGDEVLKEVAALLSSLIPEEAQVFRHGGDEFVILHPYCCRTEEEARETGARFAKEIDRALDQQLVLDQYHLSMHASIGIVIITPEMRDTDEIIRHADISMYQAKSQKLEYAFYNSSMDEHRRKSFFLRQGLSRPELLSQLELHYQPIYALECRSLVGAEALVRWRHPTLGLLPPAEFIPLAVESGEIRKIGRWVREEVCRTLRELSERGNEPAFLSTNIDAHELGYDDFIPTLEKTLQAYDIDPKRLVLEITENSLVDNFEMFRNTINRLKTLGIRWAIDDFGIGYSSLSYLERLNFSILKIDRSFIAGITENRNTAFLVTHIGEIASHLGYRIVAEGIETREQMEQLLRIYPEIMCQGFYFERPLSKEDFLKLLPPKEA</sequence>
<dbReference type="Pfam" id="PF00990">
    <property type="entry name" value="GGDEF"/>
    <property type="match status" value="1"/>
</dbReference>
<feature type="transmembrane region" description="Helical" evidence="1">
    <location>
        <begin position="131"/>
        <end position="152"/>
    </location>
</feature>
<dbReference type="PROSITE" id="PS50112">
    <property type="entry name" value="PAS"/>
    <property type="match status" value="1"/>
</dbReference>
<dbReference type="InterPro" id="IPR000160">
    <property type="entry name" value="GGDEF_dom"/>
</dbReference>
<dbReference type="Pfam" id="PF08448">
    <property type="entry name" value="PAS_4"/>
    <property type="match status" value="1"/>
</dbReference>
<keyword evidence="1" id="KW-0812">Transmembrane</keyword>
<dbReference type="EMBL" id="DRNO01000150">
    <property type="protein sequence ID" value="HFC03672.1"/>
    <property type="molecule type" value="Genomic_DNA"/>
</dbReference>
<dbReference type="SUPFAM" id="SSF55073">
    <property type="entry name" value="Nucleotide cyclase"/>
    <property type="match status" value="1"/>
</dbReference>
<dbReference type="InterPro" id="IPR001633">
    <property type="entry name" value="EAL_dom"/>
</dbReference>
<feature type="transmembrane region" description="Helical" evidence="1">
    <location>
        <begin position="62"/>
        <end position="79"/>
    </location>
</feature>
<dbReference type="CDD" id="cd01948">
    <property type="entry name" value="EAL"/>
    <property type="match status" value="1"/>
</dbReference>
<dbReference type="InterPro" id="IPR000014">
    <property type="entry name" value="PAS"/>
</dbReference>
<evidence type="ECO:0000256" key="1">
    <source>
        <dbReference type="SAM" id="Phobius"/>
    </source>
</evidence>
<organism evidence="5">
    <name type="scientific">Nitratifractor salsuginis</name>
    <dbReference type="NCBI Taxonomy" id="269261"/>
    <lineage>
        <taxon>Bacteria</taxon>
        <taxon>Pseudomonadati</taxon>
        <taxon>Campylobacterota</taxon>
        <taxon>Epsilonproteobacteria</taxon>
        <taxon>Campylobacterales</taxon>
        <taxon>Sulfurovaceae</taxon>
        <taxon>Nitratifractor</taxon>
    </lineage>
</organism>
<feature type="domain" description="PAS" evidence="2">
    <location>
        <begin position="220"/>
        <end position="285"/>
    </location>
</feature>
<proteinExistence type="predicted"/>
<dbReference type="SMART" id="SM00091">
    <property type="entry name" value="PAS"/>
    <property type="match status" value="1"/>
</dbReference>
<name>A0A7V2WLY6_9BACT</name>
<feature type="transmembrane region" description="Helical" evidence="1">
    <location>
        <begin position="181"/>
        <end position="200"/>
    </location>
</feature>
<keyword evidence="1" id="KW-1133">Transmembrane helix</keyword>
<dbReference type="PROSITE" id="PS50887">
    <property type="entry name" value="GGDEF"/>
    <property type="match status" value="1"/>
</dbReference>
<dbReference type="NCBIfam" id="TIGR00229">
    <property type="entry name" value="sensory_box"/>
    <property type="match status" value="1"/>
</dbReference>
<dbReference type="PROSITE" id="PS50883">
    <property type="entry name" value="EAL"/>
    <property type="match status" value="1"/>
</dbReference>
<comment type="caution">
    <text evidence="5">The sequence shown here is derived from an EMBL/GenBank/DDBJ whole genome shotgun (WGS) entry which is preliminary data.</text>
</comment>
<dbReference type="SMART" id="SM00052">
    <property type="entry name" value="EAL"/>
    <property type="match status" value="1"/>
</dbReference>
<dbReference type="Gene3D" id="3.20.20.450">
    <property type="entry name" value="EAL domain"/>
    <property type="match status" value="1"/>
</dbReference>
<dbReference type="SUPFAM" id="SSF55785">
    <property type="entry name" value="PYP-like sensor domain (PAS domain)"/>
    <property type="match status" value="1"/>
</dbReference>
<dbReference type="Gene3D" id="3.30.70.270">
    <property type="match status" value="1"/>
</dbReference>
<dbReference type="InterPro" id="IPR043128">
    <property type="entry name" value="Rev_trsase/Diguanyl_cyclase"/>
</dbReference>
<dbReference type="InterPro" id="IPR035919">
    <property type="entry name" value="EAL_sf"/>
</dbReference>
<dbReference type="Pfam" id="PF00563">
    <property type="entry name" value="EAL"/>
    <property type="match status" value="1"/>
</dbReference>
<dbReference type="SUPFAM" id="SSF141868">
    <property type="entry name" value="EAL domain-like"/>
    <property type="match status" value="1"/>
</dbReference>
<dbReference type="InterPro" id="IPR029787">
    <property type="entry name" value="Nucleotide_cyclase"/>
</dbReference>
<feature type="transmembrane region" description="Helical" evidence="1">
    <location>
        <begin position="106"/>
        <end position="125"/>
    </location>
</feature>
<protein>
    <submittedName>
        <fullName evidence="5">EAL domain-containing protein</fullName>
    </submittedName>
</protein>
<gene>
    <name evidence="5" type="ORF">ENJ74_02255</name>
</gene>
<reference evidence="5" key="1">
    <citation type="journal article" date="2020" name="mSystems">
        <title>Genome- and Community-Level Interaction Insights into Carbon Utilization and Element Cycling Functions of Hydrothermarchaeota in Hydrothermal Sediment.</title>
        <authorList>
            <person name="Zhou Z."/>
            <person name="Liu Y."/>
            <person name="Xu W."/>
            <person name="Pan J."/>
            <person name="Luo Z.H."/>
            <person name="Li M."/>
        </authorList>
    </citation>
    <scope>NUCLEOTIDE SEQUENCE [LARGE SCALE GENOMIC DNA]</scope>
    <source>
        <strain evidence="5">HyVt-513</strain>
    </source>
</reference>
<feature type="domain" description="GGDEF" evidence="4">
    <location>
        <begin position="375"/>
        <end position="512"/>
    </location>
</feature>
<dbReference type="CDD" id="cd01949">
    <property type="entry name" value="GGDEF"/>
    <property type="match status" value="1"/>
</dbReference>
<dbReference type="InterPro" id="IPR035965">
    <property type="entry name" value="PAS-like_dom_sf"/>
</dbReference>
<dbReference type="InterPro" id="IPR052155">
    <property type="entry name" value="Biofilm_reg_signaling"/>
</dbReference>
<accession>A0A7V2WLY6</accession>
<feature type="domain" description="EAL" evidence="3">
    <location>
        <begin position="517"/>
        <end position="776"/>
    </location>
</feature>
<dbReference type="PANTHER" id="PTHR44757:SF2">
    <property type="entry name" value="BIOFILM ARCHITECTURE MAINTENANCE PROTEIN MBAA"/>
    <property type="match status" value="1"/>
</dbReference>
<evidence type="ECO:0000259" key="3">
    <source>
        <dbReference type="PROSITE" id="PS50883"/>
    </source>
</evidence>
<dbReference type="SMART" id="SM00267">
    <property type="entry name" value="GGDEF"/>
    <property type="match status" value="1"/>
</dbReference>
<dbReference type="AlphaFoldDB" id="A0A7V2WLY6"/>
<dbReference type="PANTHER" id="PTHR44757">
    <property type="entry name" value="DIGUANYLATE CYCLASE DGCP"/>
    <property type="match status" value="1"/>
</dbReference>
<evidence type="ECO:0000313" key="5">
    <source>
        <dbReference type="EMBL" id="HFC03672.1"/>
    </source>
</evidence>
<dbReference type="Proteomes" id="UP000885722">
    <property type="component" value="Unassembled WGS sequence"/>
</dbReference>
<dbReference type="NCBIfam" id="TIGR00254">
    <property type="entry name" value="GGDEF"/>
    <property type="match status" value="1"/>
</dbReference>
<feature type="transmembrane region" description="Helical" evidence="1">
    <location>
        <begin position="39"/>
        <end position="56"/>
    </location>
</feature>
<dbReference type="CDD" id="cd00130">
    <property type="entry name" value="PAS"/>
    <property type="match status" value="1"/>
</dbReference>
<dbReference type="InterPro" id="IPR013656">
    <property type="entry name" value="PAS_4"/>
</dbReference>
<keyword evidence="1" id="KW-0472">Membrane</keyword>